<accession>A0A2P2MLZ0</accession>
<evidence type="ECO:0000313" key="1">
    <source>
        <dbReference type="EMBL" id="MBX31258.1"/>
    </source>
</evidence>
<reference evidence="1" key="1">
    <citation type="submission" date="2018-02" db="EMBL/GenBank/DDBJ databases">
        <title>Rhizophora mucronata_Transcriptome.</title>
        <authorList>
            <person name="Meera S.P."/>
            <person name="Sreeshan A."/>
            <person name="Augustine A."/>
        </authorList>
    </citation>
    <scope>NUCLEOTIDE SEQUENCE</scope>
    <source>
        <tissue evidence="1">Leaf</tissue>
    </source>
</reference>
<protein>
    <submittedName>
        <fullName evidence="1">Uncharacterized protein</fullName>
    </submittedName>
</protein>
<dbReference type="EMBL" id="GGEC01050774">
    <property type="protein sequence ID" value="MBX31258.1"/>
    <property type="molecule type" value="Transcribed_RNA"/>
</dbReference>
<name>A0A2P2MLZ0_RHIMU</name>
<organism evidence="1">
    <name type="scientific">Rhizophora mucronata</name>
    <name type="common">Asiatic mangrove</name>
    <dbReference type="NCBI Taxonomy" id="61149"/>
    <lineage>
        <taxon>Eukaryota</taxon>
        <taxon>Viridiplantae</taxon>
        <taxon>Streptophyta</taxon>
        <taxon>Embryophyta</taxon>
        <taxon>Tracheophyta</taxon>
        <taxon>Spermatophyta</taxon>
        <taxon>Magnoliopsida</taxon>
        <taxon>eudicotyledons</taxon>
        <taxon>Gunneridae</taxon>
        <taxon>Pentapetalae</taxon>
        <taxon>rosids</taxon>
        <taxon>fabids</taxon>
        <taxon>Malpighiales</taxon>
        <taxon>Rhizophoraceae</taxon>
        <taxon>Rhizophora</taxon>
    </lineage>
</organism>
<sequence length="14" mass="1634">MGFFSYIVSTRLRG</sequence>
<proteinExistence type="predicted"/>